<dbReference type="InterPro" id="IPR016181">
    <property type="entry name" value="Acyl_CoA_acyltransferase"/>
</dbReference>
<dbReference type="RefSeq" id="WP_211289535.1">
    <property type="nucleotide sequence ID" value="NZ_CP155573.1"/>
</dbReference>
<dbReference type="CDD" id="cd04301">
    <property type="entry name" value="NAT_SF"/>
    <property type="match status" value="1"/>
</dbReference>
<sequence>MENKINTDSITFRSVIDTDLEFLYRVYASTRNEEMAVTGWNEADIENFLRMQFNLQHTYYRQNYPQAAFDIILIDGIPAGRLYIDHQQDKMVVIDIALLPEFRGRGAGGRIMRTLVEEVDKEGLLMSLHVECNNPVRSFYKTLGLVEKGTYGVYYYMERSRPEV</sequence>
<reference evidence="2" key="1">
    <citation type="submission" date="2024-05" db="EMBL/GenBank/DDBJ databases">
        <title>Isolation and characterization of Sporomusa carbonis sp. nov., a carboxydotrophic hydrogenogen in the genus of Sporomusa isolated from a charcoal burning pile.</title>
        <authorList>
            <person name="Boeer T."/>
            <person name="Rosenbaum F."/>
            <person name="Eysell L."/>
            <person name="Mueller V."/>
            <person name="Daniel R."/>
            <person name="Poehlein A."/>
        </authorList>
    </citation>
    <scope>NUCLEOTIDE SEQUENCE [LARGE SCALE GENOMIC DNA]</scope>
    <source>
        <strain evidence="2">DSM 10669</strain>
    </source>
</reference>
<gene>
    <name evidence="2" type="ORF">SPSIL_026290</name>
</gene>
<keyword evidence="3" id="KW-1185">Reference proteome</keyword>
<evidence type="ECO:0000259" key="1">
    <source>
        <dbReference type="PROSITE" id="PS51186"/>
    </source>
</evidence>
<dbReference type="SUPFAM" id="SSF55729">
    <property type="entry name" value="Acyl-CoA N-acyltransferases (Nat)"/>
    <property type="match status" value="1"/>
</dbReference>
<accession>A0ABZ3IM21</accession>
<organism evidence="2 3">
    <name type="scientific">Sporomusa silvacetica DSM 10669</name>
    <dbReference type="NCBI Taxonomy" id="1123289"/>
    <lineage>
        <taxon>Bacteria</taxon>
        <taxon>Bacillati</taxon>
        <taxon>Bacillota</taxon>
        <taxon>Negativicutes</taxon>
        <taxon>Selenomonadales</taxon>
        <taxon>Sporomusaceae</taxon>
        <taxon>Sporomusa</taxon>
    </lineage>
</organism>
<dbReference type="Gene3D" id="3.40.630.30">
    <property type="match status" value="1"/>
</dbReference>
<dbReference type="PROSITE" id="PS51186">
    <property type="entry name" value="GNAT"/>
    <property type="match status" value="1"/>
</dbReference>
<dbReference type="EMBL" id="CP155573">
    <property type="protein sequence ID" value="XFO66479.1"/>
    <property type="molecule type" value="Genomic_DNA"/>
</dbReference>
<evidence type="ECO:0000313" key="3">
    <source>
        <dbReference type="Proteomes" id="UP000216752"/>
    </source>
</evidence>
<evidence type="ECO:0000313" key="2">
    <source>
        <dbReference type="EMBL" id="XFO66479.1"/>
    </source>
</evidence>
<dbReference type="InterPro" id="IPR000182">
    <property type="entry name" value="GNAT_dom"/>
</dbReference>
<feature type="domain" description="N-acetyltransferase" evidence="1">
    <location>
        <begin position="10"/>
        <end position="162"/>
    </location>
</feature>
<name>A0ABZ3IM21_9FIRM</name>
<protein>
    <recommendedName>
        <fullName evidence="1">N-acetyltransferase domain-containing protein</fullName>
    </recommendedName>
</protein>
<dbReference type="Pfam" id="PF00583">
    <property type="entry name" value="Acetyltransf_1"/>
    <property type="match status" value="1"/>
</dbReference>
<proteinExistence type="predicted"/>
<dbReference type="Proteomes" id="UP000216752">
    <property type="component" value="Chromosome"/>
</dbReference>